<dbReference type="PANTHER" id="PTHR37418:SF1">
    <property type="entry name" value="3-KETO-5-AMINOHEXANOATE CLEAVAGE PROTEIN"/>
    <property type="match status" value="1"/>
</dbReference>
<dbReference type="Gene3D" id="3.20.20.70">
    <property type="entry name" value="Aldolase class I"/>
    <property type="match status" value="1"/>
</dbReference>
<organism evidence="1 2">
    <name type="scientific">Planosporangium thailandense</name>
    <dbReference type="NCBI Taxonomy" id="765197"/>
    <lineage>
        <taxon>Bacteria</taxon>
        <taxon>Bacillati</taxon>
        <taxon>Actinomycetota</taxon>
        <taxon>Actinomycetes</taxon>
        <taxon>Micromonosporales</taxon>
        <taxon>Micromonosporaceae</taxon>
        <taxon>Planosporangium</taxon>
    </lineage>
</organism>
<protein>
    <recommendedName>
        <fullName evidence="3">3-keto-5-aminohexanoate cleavage protein</fullName>
    </recommendedName>
</protein>
<sequence length="240" mass="24663">MLTACLNGSRRPGEHPAVPLTPAQLAEAGAQAVAAGAHALHVHPRDDRGDETLDARHVDAVVAAVRAAAPGVVTGVTTGAWIAPDPEARLGAVRSWHVLPDVVSVNWHEPGAERVADALLSRGTGVEAGLWDVEAARFFVRGPLAGSCCRILLEPMEPSVSAALGTAERMLDLVAPLGVPIQLHGCERTTWPVLASAARQGFEVRIGLEDVLLLPDGTPAAGNADLVAAAVAVIDGSAVS</sequence>
<proteinExistence type="predicted"/>
<dbReference type="Pfam" id="PF05853">
    <property type="entry name" value="BKACE"/>
    <property type="match status" value="1"/>
</dbReference>
<keyword evidence="2" id="KW-1185">Reference proteome</keyword>
<evidence type="ECO:0000313" key="1">
    <source>
        <dbReference type="EMBL" id="NJC73537.1"/>
    </source>
</evidence>
<dbReference type="InterPro" id="IPR013785">
    <property type="entry name" value="Aldolase_TIM"/>
</dbReference>
<evidence type="ECO:0008006" key="3">
    <source>
        <dbReference type="Google" id="ProtNLM"/>
    </source>
</evidence>
<dbReference type="Proteomes" id="UP000722989">
    <property type="component" value="Unassembled WGS sequence"/>
</dbReference>
<evidence type="ECO:0000313" key="2">
    <source>
        <dbReference type="Proteomes" id="UP000722989"/>
    </source>
</evidence>
<dbReference type="InterPro" id="IPR008567">
    <property type="entry name" value="BKACE"/>
</dbReference>
<reference evidence="1 2" key="1">
    <citation type="submission" date="2020-03" db="EMBL/GenBank/DDBJ databases">
        <title>WGS of the type strain of Planosporangium spp.</title>
        <authorList>
            <person name="Thawai C."/>
        </authorList>
    </citation>
    <scope>NUCLEOTIDE SEQUENCE [LARGE SCALE GENOMIC DNA]</scope>
    <source>
        <strain evidence="1 2">TBRC 5610</strain>
    </source>
</reference>
<name>A0ABX0Y5X4_9ACTN</name>
<accession>A0ABX0Y5X4</accession>
<dbReference type="PANTHER" id="PTHR37418">
    <property type="entry name" value="3-KETO-5-AMINOHEXANOATE CLEAVAGE ENZYME-RELATED"/>
    <property type="match status" value="1"/>
</dbReference>
<dbReference type="EMBL" id="JAATVY010000031">
    <property type="protein sequence ID" value="NJC73537.1"/>
    <property type="molecule type" value="Genomic_DNA"/>
</dbReference>
<comment type="caution">
    <text evidence="1">The sequence shown here is derived from an EMBL/GenBank/DDBJ whole genome shotgun (WGS) entry which is preliminary data.</text>
</comment>
<gene>
    <name evidence="1" type="ORF">HC031_27985</name>
</gene>